<keyword evidence="7" id="KW-1185">Reference proteome</keyword>
<dbReference type="SUPFAM" id="SSF51735">
    <property type="entry name" value="NAD(P)-binding Rossmann-fold domains"/>
    <property type="match status" value="1"/>
</dbReference>
<evidence type="ECO:0000256" key="5">
    <source>
        <dbReference type="SAM" id="MobiDB-lite"/>
    </source>
</evidence>
<dbReference type="EMBL" id="BRXU01000080">
    <property type="protein sequence ID" value="GLC63025.1"/>
    <property type="molecule type" value="Genomic_DNA"/>
</dbReference>
<feature type="region of interest" description="Disordered" evidence="5">
    <location>
        <begin position="1"/>
        <end position="29"/>
    </location>
</feature>
<evidence type="ECO:0000256" key="3">
    <source>
        <dbReference type="ARBA" id="ARBA00012948"/>
    </source>
</evidence>
<proteinExistence type="inferred from homology"/>
<dbReference type="FunFam" id="3.40.50.720:FF:000084">
    <property type="entry name" value="Short-chain dehydrogenase reductase"/>
    <property type="match status" value="1"/>
</dbReference>
<dbReference type="Pfam" id="PF13561">
    <property type="entry name" value="adh_short_C2"/>
    <property type="match status" value="1"/>
</dbReference>
<evidence type="ECO:0000313" key="6">
    <source>
        <dbReference type="EMBL" id="GLC63025.1"/>
    </source>
</evidence>
<dbReference type="PRINTS" id="PR00080">
    <property type="entry name" value="SDRFAMILY"/>
</dbReference>
<dbReference type="InterPro" id="IPR020904">
    <property type="entry name" value="Sc_DH/Rdtase_CS"/>
</dbReference>
<accession>A0A9W6C4E0</accession>
<dbReference type="PRINTS" id="PR00081">
    <property type="entry name" value="GDHRDH"/>
</dbReference>
<dbReference type="InterPro" id="IPR050259">
    <property type="entry name" value="SDR"/>
</dbReference>
<dbReference type="InterPro" id="IPR036291">
    <property type="entry name" value="NAD(P)-bd_dom_sf"/>
</dbReference>
<gene>
    <name evidence="6" type="primary">PLESTB004179</name>
    <name evidence="6" type="ORF">PLESTB_001972500</name>
</gene>
<name>A0A9W6C4E0_9CHLO</name>
<comment type="pathway">
    <text evidence="1">Lipid metabolism; fatty acid biosynthesis.</text>
</comment>
<dbReference type="GO" id="GO:0032787">
    <property type="term" value="P:monocarboxylic acid metabolic process"/>
    <property type="evidence" value="ECO:0007669"/>
    <property type="project" value="UniProtKB-ARBA"/>
</dbReference>
<dbReference type="Gene3D" id="3.40.50.720">
    <property type="entry name" value="NAD(P)-binding Rossmann-like Domain"/>
    <property type="match status" value="1"/>
</dbReference>
<dbReference type="PROSITE" id="PS00061">
    <property type="entry name" value="ADH_SHORT"/>
    <property type="match status" value="1"/>
</dbReference>
<comment type="catalytic activity">
    <reaction evidence="4">
        <text>a (3R)-hydroxyacyl-[ACP] + NADP(+) = a 3-oxoacyl-[ACP] + NADPH + H(+)</text>
        <dbReference type="Rhea" id="RHEA:17397"/>
        <dbReference type="Rhea" id="RHEA-COMP:9916"/>
        <dbReference type="Rhea" id="RHEA-COMP:9945"/>
        <dbReference type="ChEBI" id="CHEBI:15378"/>
        <dbReference type="ChEBI" id="CHEBI:57783"/>
        <dbReference type="ChEBI" id="CHEBI:58349"/>
        <dbReference type="ChEBI" id="CHEBI:78776"/>
        <dbReference type="ChEBI" id="CHEBI:78827"/>
        <dbReference type="EC" id="1.1.1.100"/>
    </reaction>
</comment>
<comment type="caution">
    <text evidence="6">The sequence shown here is derived from an EMBL/GenBank/DDBJ whole genome shotgun (WGS) entry which is preliminary data.</text>
</comment>
<dbReference type="Proteomes" id="UP001165080">
    <property type="component" value="Unassembled WGS sequence"/>
</dbReference>
<dbReference type="PANTHER" id="PTHR42879:SF2">
    <property type="entry name" value="3-OXOACYL-[ACYL-CARRIER-PROTEIN] REDUCTASE FABG"/>
    <property type="match status" value="1"/>
</dbReference>
<evidence type="ECO:0000256" key="4">
    <source>
        <dbReference type="ARBA" id="ARBA00048508"/>
    </source>
</evidence>
<dbReference type="AlphaFoldDB" id="A0A9W6C4E0"/>
<dbReference type="GO" id="GO:0004316">
    <property type="term" value="F:3-oxoacyl-[acyl-carrier-protein] reductase (NADPH) activity"/>
    <property type="evidence" value="ECO:0007669"/>
    <property type="project" value="UniProtKB-EC"/>
</dbReference>
<dbReference type="EC" id="1.1.1.100" evidence="3"/>
<evidence type="ECO:0000313" key="7">
    <source>
        <dbReference type="Proteomes" id="UP001165080"/>
    </source>
</evidence>
<evidence type="ECO:0000256" key="2">
    <source>
        <dbReference type="ARBA" id="ARBA00006484"/>
    </source>
</evidence>
<evidence type="ECO:0000256" key="1">
    <source>
        <dbReference type="ARBA" id="ARBA00005194"/>
    </source>
</evidence>
<reference evidence="6 7" key="1">
    <citation type="journal article" date="2023" name="Commun. Biol.">
        <title>Reorganization of the ancestral sex-determining regions during the evolution of trioecy in Pleodorina starrii.</title>
        <authorList>
            <person name="Takahashi K."/>
            <person name="Suzuki S."/>
            <person name="Kawai-Toyooka H."/>
            <person name="Yamamoto K."/>
            <person name="Hamaji T."/>
            <person name="Ootsuki R."/>
            <person name="Yamaguchi H."/>
            <person name="Kawachi M."/>
            <person name="Higashiyama T."/>
            <person name="Nozaki H."/>
        </authorList>
    </citation>
    <scope>NUCLEOTIDE SEQUENCE [LARGE SCALE GENOMIC DNA]</scope>
    <source>
        <strain evidence="6 7">NIES-4479</strain>
    </source>
</reference>
<protein>
    <recommendedName>
        <fullName evidence="3">3-oxoacyl-[acyl-carrier-protein] reductase</fullName>
        <ecNumber evidence="3">1.1.1.100</ecNumber>
    </recommendedName>
</protein>
<dbReference type="InterPro" id="IPR002347">
    <property type="entry name" value="SDR_fam"/>
</dbReference>
<dbReference type="NCBIfam" id="TIGR01963">
    <property type="entry name" value="PHB_DH"/>
    <property type="match status" value="1"/>
</dbReference>
<dbReference type="GO" id="GO:0003858">
    <property type="term" value="F:3-hydroxybutyrate dehydrogenase activity"/>
    <property type="evidence" value="ECO:0007669"/>
    <property type="project" value="InterPro"/>
</dbReference>
<sequence length="325" mass="34631">MDRFGKGCQRHRCNTARQGQQTQGSPPDRGFVKVFEDSHCLPPGRFLFGRIINRLDRGASTKEQPMFEKFLKGKTAVVTGSNSGIGLGVAHRLARAGADVVLNSFSDTDEDHALAEGMSGEYGVKVRYIRADMSRGDDCRALIEKAGACDILVNNAGIQHVAAIPDFPAAKWDAIIAINLSSAFHTTAAALPLMHAAGWGRVINIASAHGLTASPYKSAYVAAKHGIVGLTKVTGLETAREAITANAICPGYVLTPLVESQIPDTMEKYGMGRDEVIEKVLLERQPSKEFATTDQLGDTAVFLCSDAAAQITGTTISVDGGWTAL</sequence>
<dbReference type="InterPro" id="IPR011294">
    <property type="entry name" value="3-OHbutyrate_DH"/>
</dbReference>
<dbReference type="NCBIfam" id="NF009093">
    <property type="entry name" value="PRK12429.1"/>
    <property type="match status" value="1"/>
</dbReference>
<organism evidence="6 7">
    <name type="scientific">Pleodorina starrii</name>
    <dbReference type="NCBI Taxonomy" id="330485"/>
    <lineage>
        <taxon>Eukaryota</taxon>
        <taxon>Viridiplantae</taxon>
        <taxon>Chlorophyta</taxon>
        <taxon>core chlorophytes</taxon>
        <taxon>Chlorophyceae</taxon>
        <taxon>CS clade</taxon>
        <taxon>Chlamydomonadales</taxon>
        <taxon>Volvocaceae</taxon>
        <taxon>Pleodorina</taxon>
    </lineage>
</organism>
<feature type="compositionally biased region" description="Polar residues" evidence="5">
    <location>
        <begin position="15"/>
        <end position="25"/>
    </location>
</feature>
<comment type="similarity">
    <text evidence="2">Belongs to the short-chain dehydrogenases/reductases (SDR) family.</text>
</comment>
<dbReference type="PANTHER" id="PTHR42879">
    <property type="entry name" value="3-OXOACYL-(ACYL-CARRIER-PROTEIN) REDUCTASE"/>
    <property type="match status" value="1"/>
</dbReference>